<dbReference type="Gene3D" id="1.10.10.60">
    <property type="entry name" value="Homeodomain-like"/>
    <property type="match status" value="2"/>
</dbReference>
<dbReference type="EMBL" id="JASJEV010000005">
    <property type="protein sequence ID" value="MDJ1158491.1"/>
    <property type="molecule type" value="Genomic_DNA"/>
</dbReference>
<dbReference type="InterPro" id="IPR011256">
    <property type="entry name" value="Reg_factor_effector_dom_sf"/>
</dbReference>
<feature type="domain" description="HTH araC/xylS-type" evidence="3">
    <location>
        <begin position="16"/>
        <end position="114"/>
    </location>
</feature>
<evidence type="ECO:0000256" key="1">
    <source>
        <dbReference type="ARBA" id="ARBA00023015"/>
    </source>
</evidence>
<dbReference type="InterPro" id="IPR010499">
    <property type="entry name" value="AraC_E-bd"/>
</dbReference>
<dbReference type="PANTHER" id="PTHR40055">
    <property type="entry name" value="TRANSCRIPTIONAL REGULATOR YGIV-RELATED"/>
    <property type="match status" value="1"/>
</dbReference>
<dbReference type="Gene3D" id="3.20.80.10">
    <property type="entry name" value="Regulatory factor, effector binding domain"/>
    <property type="match status" value="1"/>
</dbReference>
<evidence type="ECO:0000259" key="3">
    <source>
        <dbReference type="PROSITE" id="PS01124"/>
    </source>
</evidence>
<dbReference type="InterPro" id="IPR009057">
    <property type="entry name" value="Homeodomain-like_sf"/>
</dbReference>
<dbReference type="Pfam" id="PF06445">
    <property type="entry name" value="GyrI-like"/>
    <property type="match status" value="1"/>
</dbReference>
<organism evidence="4 5">
    <name type="scientific">Chelatococcus albus</name>
    <dbReference type="NCBI Taxonomy" id="3047466"/>
    <lineage>
        <taxon>Bacteria</taxon>
        <taxon>Pseudomonadati</taxon>
        <taxon>Pseudomonadota</taxon>
        <taxon>Alphaproteobacteria</taxon>
        <taxon>Hyphomicrobiales</taxon>
        <taxon>Chelatococcaceae</taxon>
        <taxon>Chelatococcus</taxon>
    </lineage>
</organism>
<dbReference type="RefSeq" id="WP_283740484.1">
    <property type="nucleotide sequence ID" value="NZ_JASJEV010000005.1"/>
</dbReference>
<accession>A0ABT7AGK0</accession>
<dbReference type="SUPFAM" id="SSF46689">
    <property type="entry name" value="Homeodomain-like"/>
    <property type="match status" value="2"/>
</dbReference>
<dbReference type="SUPFAM" id="SSF55136">
    <property type="entry name" value="Probable bacterial effector-binding domain"/>
    <property type="match status" value="1"/>
</dbReference>
<sequence length="286" mass="31677">MHGKPSTRRDYVRRMASVARYIAEHLDEELALERLAGVACFSPYHFHRIYRAMLGETAAETVRRLRLHRAAMALLGGAEPIKLVAKRAGYGSTAAFSRSFTANYGLPPLAFRQRGLALGPSSRRSERETTIMFDVTIENLPSLRLAAIRHTGPYMEIGKTFDRICDWAQTRGLMGADTLSVGVFYDDPASVQAGALRSDAGVTVPESVRGDGDVGIVTLAAGRHAVLRYKGPYHELHSAYDWLYCEWLPASGEEPADRPSYEIYRNSPQEVPPPDLITDICLPLAR</sequence>
<gene>
    <name evidence="4" type="ORF">QNA08_09615</name>
</gene>
<dbReference type="SMART" id="SM00342">
    <property type="entry name" value="HTH_ARAC"/>
    <property type="match status" value="1"/>
</dbReference>
<keyword evidence="2" id="KW-0804">Transcription</keyword>
<protein>
    <submittedName>
        <fullName evidence="4">AraC family transcriptional regulator</fullName>
    </submittedName>
</protein>
<name>A0ABT7AGK0_9HYPH</name>
<dbReference type="SMART" id="SM00871">
    <property type="entry name" value="AraC_E_bind"/>
    <property type="match status" value="1"/>
</dbReference>
<reference evidence="4 5" key="1">
    <citation type="submission" date="2023-05" db="EMBL/GenBank/DDBJ databases">
        <title>Chelatococcus sp. nov., a moderately thermophilic bacterium isolated from hot spring microbial mat.</title>
        <authorList>
            <person name="Hu C.-J."/>
            <person name="Li W.-J."/>
        </authorList>
    </citation>
    <scope>NUCLEOTIDE SEQUENCE [LARGE SCALE GENOMIC DNA]</scope>
    <source>
        <strain evidence="4 5">SYSU G07232</strain>
    </source>
</reference>
<evidence type="ECO:0000256" key="2">
    <source>
        <dbReference type="ARBA" id="ARBA00023163"/>
    </source>
</evidence>
<dbReference type="PANTHER" id="PTHR40055:SF1">
    <property type="entry name" value="TRANSCRIPTIONAL REGULATOR YGIV-RELATED"/>
    <property type="match status" value="1"/>
</dbReference>
<keyword evidence="1" id="KW-0805">Transcription regulation</keyword>
<keyword evidence="5" id="KW-1185">Reference proteome</keyword>
<dbReference type="Proteomes" id="UP001321492">
    <property type="component" value="Unassembled WGS sequence"/>
</dbReference>
<dbReference type="InterPro" id="IPR018060">
    <property type="entry name" value="HTH_AraC"/>
</dbReference>
<dbReference type="Pfam" id="PF12833">
    <property type="entry name" value="HTH_18"/>
    <property type="match status" value="1"/>
</dbReference>
<comment type="caution">
    <text evidence="4">The sequence shown here is derived from an EMBL/GenBank/DDBJ whole genome shotgun (WGS) entry which is preliminary data.</text>
</comment>
<dbReference type="PROSITE" id="PS01124">
    <property type="entry name" value="HTH_ARAC_FAMILY_2"/>
    <property type="match status" value="1"/>
</dbReference>
<dbReference type="InterPro" id="IPR050908">
    <property type="entry name" value="SmbC-like"/>
</dbReference>
<evidence type="ECO:0000313" key="4">
    <source>
        <dbReference type="EMBL" id="MDJ1158491.1"/>
    </source>
</evidence>
<proteinExistence type="predicted"/>
<dbReference type="InterPro" id="IPR029442">
    <property type="entry name" value="GyrI-like"/>
</dbReference>
<evidence type="ECO:0000313" key="5">
    <source>
        <dbReference type="Proteomes" id="UP001321492"/>
    </source>
</evidence>